<feature type="domain" description="MoaB/Mog" evidence="2">
    <location>
        <begin position="5"/>
        <end position="172"/>
    </location>
</feature>
<dbReference type="Pfam" id="PF18146">
    <property type="entry name" value="CinA_KH"/>
    <property type="match status" value="1"/>
</dbReference>
<dbReference type="InterPro" id="IPR041424">
    <property type="entry name" value="CinA_KH"/>
</dbReference>
<protein>
    <recommendedName>
        <fullName evidence="1">Putative competence-damage inducible protein</fullName>
    </recommendedName>
</protein>
<dbReference type="OrthoDB" id="9801454at2"/>
<dbReference type="InterPro" id="IPR008136">
    <property type="entry name" value="CinA_C"/>
</dbReference>
<reference evidence="3 4" key="1">
    <citation type="submission" date="2017-06" db="EMBL/GenBank/DDBJ databases">
        <title>Draft Genome Sequence of Natranaerobius trueperi halophilic, alkalithermophilic bacteria from soda lakes.</title>
        <authorList>
            <person name="Zhao B."/>
        </authorList>
    </citation>
    <scope>NUCLEOTIDE SEQUENCE [LARGE SCALE GENOMIC DNA]</scope>
    <source>
        <strain evidence="3 4">DSM 18760</strain>
    </source>
</reference>
<dbReference type="AlphaFoldDB" id="A0A226BVP3"/>
<dbReference type="Gene3D" id="3.90.950.20">
    <property type="entry name" value="CinA-like"/>
    <property type="match status" value="1"/>
</dbReference>
<dbReference type="HAMAP" id="MF_00226_B">
    <property type="entry name" value="CinA_B"/>
    <property type="match status" value="1"/>
</dbReference>
<dbReference type="InterPro" id="IPR036653">
    <property type="entry name" value="CinA-like_C"/>
</dbReference>
<proteinExistence type="inferred from homology"/>
<dbReference type="PANTHER" id="PTHR13939:SF0">
    <property type="entry name" value="NMN AMIDOHYDROLASE-LIKE PROTEIN YFAY"/>
    <property type="match status" value="1"/>
</dbReference>
<dbReference type="InterPro" id="IPR036425">
    <property type="entry name" value="MoaB/Mog-like_dom_sf"/>
</dbReference>
<organism evidence="3 4">
    <name type="scientific">Natranaerobius trueperi</name>
    <dbReference type="NCBI Taxonomy" id="759412"/>
    <lineage>
        <taxon>Bacteria</taxon>
        <taxon>Bacillati</taxon>
        <taxon>Bacillota</taxon>
        <taxon>Clostridia</taxon>
        <taxon>Natranaerobiales</taxon>
        <taxon>Natranaerobiaceae</taxon>
        <taxon>Natranaerobius</taxon>
    </lineage>
</organism>
<dbReference type="InterPro" id="IPR001453">
    <property type="entry name" value="MoaB/Mog_dom"/>
</dbReference>
<dbReference type="Proteomes" id="UP000214588">
    <property type="component" value="Unassembled WGS sequence"/>
</dbReference>
<dbReference type="SUPFAM" id="SSF142433">
    <property type="entry name" value="CinA-like"/>
    <property type="match status" value="1"/>
</dbReference>
<dbReference type="NCBIfam" id="TIGR00200">
    <property type="entry name" value="cinA_nterm"/>
    <property type="match status" value="1"/>
</dbReference>
<dbReference type="NCBIfam" id="TIGR00177">
    <property type="entry name" value="molyb_syn"/>
    <property type="match status" value="1"/>
</dbReference>
<evidence type="ECO:0000313" key="3">
    <source>
        <dbReference type="EMBL" id="OWZ83118.1"/>
    </source>
</evidence>
<dbReference type="Gene3D" id="3.40.980.10">
    <property type="entry name" value="MoaB/Mog-like domain"/>
    <property type="match status" value="1"/>
</dbReference>
<accession>A0A226BVP3</accession>
<dbReference type="Pfam" id="PF02464">
    <property type="entry name" value="CinA"/>
    <property type="match status" value="1"/>
</dbReference>
<keyword evidence="4" id="KW-1185">Reference proteome</keyword>
<name>A0A226BVP3_9FIRM</name>
<dbReference type="PIRSF" id="PIRSF006728">
    <property type="entry name" value="CinA"/>
    <property type="match status" value="1"/>
</dbReference>
<dbReference type="SUPFAM" id="SSF53218">
    <property type="entry name" value="Molybdenum cofactor biosynthesis proteins"/>
    <property type="match status" value="1"/>
</dbReference>
<dbReference type="PANTHER" id="PTHR13939">
    <property type="entry name" value="NICOTINAMIDE-NUCLEOTIDE AMIDOHYDROLASE PNCC"/>
    <property type="match status" value="1"/>
</dbReference>
<dbReference type="RefSeq" id="WP_089024216.1">
    <property type="nucleotide sequence ID" value="NZ_NIQC01000027.1"/>
</dbReference>
<evidence type="ECO:0000259" key="2">
    <source>
        <dbReference type="SMART" id="SM00852"/>
    </source>
</evidence>
<sequence length="412" mass="45467">MITGEIISVGDELIEGKVLNTNASYIADQLTSIGVSVKYHQTVGDDSKALYELLKSSVSRSSVIIISGGLGPTRDDISKETLADALQLPLEFSDQEYERINSFFKCIQKPMSDNNKKQAYIPKGARILTNKIGTASGFLLTHDEKIIVMLPGPPKELKPLVYEQLIPYLKQKFPNNRNYTLSKTLKLIGIGESVVDQELSKMNLPDGVEISPLAFRHQVYLQLKTKGKDKNKMINTLNLVENEVKTHFDENLWGAENDKLEEIVTRQMKEKKITLAAAESITGGMITNKITNVSGASNVLIGGITAYSNYAKKNSLNISADVLDKFTSVSKKTSFHMSNNVRKIFRSDIGVGITGYAGPTGDQVGLIHIVITSDKESRHLKTVLPGSREDIKNGSADLALNELRCFILKTFK</sequence>
<dbReference type="InterPro" id="IPR008135">
    <property type="entry name" value="Competence-induced_CinA"/>
</dbReference>
<dbReference type="Pfam" id="PF00994">
    <property type="entry name" value="MoCF_biosynth"/>
    <property type="match status" value="1"/>
</dbReference>
<evidence type="ECO:0000313" key="4">
    <source>
        <dbReference type="Proteomes" id="UP000214588"/>
    </source>
</evidence>
<dbReference type="NCBIfam" id="TIGR00199">
    <property type="entry name" value="PncC_domain"/>
    <property type="match status" value="1"/>
</dbReference>
<dbReference type="SMART" id="SM00852">
    <property type="entry name" value="MoCF_biosynth"/>
    <property type="match status" value="1"/>
</dbReference>
<dbReference type="EMBL" id="NIQC01000027">
    <property type="protein sequence ID" value="OWZ83118.1"/>
    <property type="molecule type" value="Genomic_DNA"/>
</dbReference>
<comment type="similarity">
    <text evidence="1">Belongs to the CinA family.</text>
</comment>
<evidence type="ECO:0000256" key="1">
    <source>
        <dbReference type="HAMAP-Rule" id="MF_00226"/>
    </source>
</evidence>
<gene>
    <name evidence="1" type="primary">cinA</name>
    <name evidence="3" type="ORF">CDO51_10480</name>
</gene>
<comment type="caution">
    <text evidence="3">The sequence shown here is derived from an EMBL/GenBank/DDBJ whole genome shotgun (WGS) entry which is preliminary data.</text>
</comment>
<dbReference type="CDD" id="cd00885">
    <property type="entry name" value="cinA"/>
    <property type="match status" value="1"/>
</dbReference>
<dbReference type="NCBIfam" id="NF001813">
    <property type="entry name" value="PRK00549.1"/>
    <property type="match status" value="1"/>
</dbReference>
<dbReference type="InterPro" id="IPR050101">
    <property type="entry name" value="CinA"/>
</dbReference>